<comment type="similarity">
    <text evidence="2">Belongs to the ABC transporter superfamily. ABCC family. Conjugate transporter (TC 3.A.1.208) subfamily.</text>
</comment>
<evidence type="ECO:0000256" key="1">
    <source>
        <dbReference type="ARBA" id="ARBA00004141"/>
    </source>
</evidence>
<protein>
    <submittedName>
        <fullName evidence="8">p-loop containing nucleoside triphosphate hydrolase protein</fullName>
    </submittedName>
</protein>
<keyword evidence="6" id="KW-0812">Transmembrane</keyword>
<proteinExistence type="inferred from homology"/>
<evidence type="ECO:0000256" key="3">
    <source>
        <dbReference type="ARBA" id="ARBA00022741"/>
    </source>
</evidence>
<dbReference type="SMART" id="SM00382">
    <property type="entry name" value="AAA"/>
    <property type="match status" value="1"/>
</dbReference>
<dbReference type="SUPFAM" id="SSF52540">
    <property type="entry name" value="P-loop containing nucleoside triphosphate hydrolases"/>
    <property type="match status" value="1"/>
</dbReference>
<keyword evidence="4" id="KW-0067">ATP-binding</keyword>
<dbReference type="Pfam" id="PF02076">
    <property type="entry name" value="STE3"/>
    <property type="match status" value="2"/>
</dbReference>
<comment type="subcellular location">
    <subcellularLocation>
        <location evidence="1">Membrane</location>
        <topology evidence="1">Multi-pass membrane protein</topology>
    </subcellularLocation>
</comment>
<dbReference type="GO" id="GO:0016020">
    <property type="term" value="C:membrane"/>
    <property type="evidence" value="ECO:0007669"/>
    <property type="project" value="UniProtKB-SubCell"/>
</dbReference>
<dbReference type="Proteomes" id="UP000076738">
    <property type="component" value="Unassembled WGS sequence"/>
</dbReference>
<dbReference type="PANTHER" id="PTHR24223:SF456">
    <property type="entry name" value="MULTIDRUG RESISTANCE-ASSOCIATED PROTEIN LETHAL(2)03659"/>
    <property type="match status" value="1"/>
</dbReference>
<evidence type="ECO:0000256" key="2">
    <source>
        <dbReference type="ARBA" id="ARBA00009726"/>
    </source>
</evidence>
<evidence type="ECO:0000256" key="4">
    <source>
        <dbReference type="ARBA" id="ARBA00022840"/>
    </source>
</evidence>
<dbReference type="STRING" id="1330018.A0A167NBD6"/>
<dbReference type="PANTHER" id="PTHR24223">
    <property type="entry name" value="ATP-BINDING CASSETTE SUB-FAMILY C"/>
    <property type="match status" value="1"/>
</dbReference>
<keyword evidence="6" id="KW-0472">Membrane</keyword>
<dbReference type="Gene3D" id="3.40.50.300">
    <property type="entry name" value="P-loop containing nucleotide triphosphate hydrolases"/>
    <property type="match status" value="1"/>
</dbReference>
<feature type="compositionally biased region" description="Basic and acidic residues" evidence="5">
    <location>
        <begin position="407"/>
        <end position="424"/>
    </location>
</feature>
<dbReference type="InterPro" id="IPR001499">
    <property type="entry name" value="GPCR_STE3"/>
</dbReference>
<evidence type="ECO:0000256" key="6">
    <source>
        <dbReference type="SAM" id="Phobius"/>
    </source>
</evidence>
<evidence type="ECO:0000313" key="8">
    <source>
        <dbReference type="EMBL" id="KZO97539.1"/>
    </source>
</evidence>
<name>A0A167NBD6_CALVF</name>
<sequence length="473" mass="52549">MIAELLADAHSFECINNATESAKDHLSAPEALFVPVIPAGDLHVSGLSAWYTGTRAVLKSLSFMVKDQEKVALVGRTGSGKTSLALSLMQFIQTSGRIHVGRVNVKHLTRQALMHSIAFVPQDPTIFPHSLATNINAPDEETLTELLALTGLEELGYDRHALFEVDGTPKRIIQLVALARALALKPKILVVDEAIDLVHEPKIWAALRGLTLISICHDLTHIRIPLRRGIYHPALADSIVQGHRYDIYESICCQSTYYDTWAALFIITILPLVYCLGTFAIRSNWYRVGQYPLSLLTPEERSVHLALWWVVPVSGFLFFAFFGFSDQAMKDYRSIFRWIRIHVLRLKPSYQNRAGRTGMLSPGERADDFEGFAKSFNIEIPRKSVDEEAVDNPDTWSGWVSKAAREDARRHSSLDEETQQKRATAEVGGGDAEGLLMLAEPNTAHDPVCCSCHLPIRPASPDGGISSSERSKQ</sequence>
<feature type="region of interest" description="Disordered" evidence="5">
    <location>
        <begin position="407"/>
        <end position="428"/>
    </location>
</feature>
<dbReference type="EMBL" id="KV417279">
    <property type="protein sequence ID" value="KZO97539.1"/>
    <property type="molecule type" value="Genomic_DNA"/>
</dbReference>
<evidence type="ECO:0000256" key="5">
    <source>
        <dbReference type="SAM" id="MobiDB-lite"/>
    </source>
</evidence>
<keyword evidence="8" id="KW-0378">Hydrolase</keyword>
<dbReference type="InterPro" id="IPR003593">
    <property type="entry name" value="AAA+_ATPase"/>
</dbReference>
<feature type="domain" description="ABC transporter" evidence="7">
    <location>
        <begin position="42"/>
        <end position="269"/>
    </location>
</feature>
<organism evidence="8 9">
    <name type="scientific">Calocera viscosa (strain TUFC12733)</name>
    <dbReference type="NCBI Taxonomy" id="1330018"/>
    <lineage>
        <taxon>Eukaryota</taxon>
        <taxon>Fungi</taxon>
        <taxon>Dikarya</taxon>
        <taxon>Basidiomycota</taxon>
        <taxon>Agaricomycotina</taxon>
        <taxon>Dacrymycetes</taxon>
        <taxon>Dacrymycetales</taxon>
        <taxon>Dacrymycetaceae</taxon>
        <taxon>Calocera</taxon>
    </lineage>
</organism>
<dbReference type="Pfam" id="PF00005">
    <property type="entry name" value="ABC_tran"/>
    <property type="match status" value="1"/>
</dbReference>
<gene>
    <name evidence="8" type="ORF">CALVIDRAFT_597457</name>
</gene>
<reference evidence="8 9" key="1">
    <citation type="journal article" date="2016" name="Mol. Biol. Evol.">
        <title>Comparative Genomics of Early-Diverging Mushroom-Forming Fungi Provides Insights into the Origins of Lignocellulose Decay Capabilities.</title>
        <authorList>
            <person name="Nagy L.G."/>
            <person name="Riley R."/>
            <person name="Tritt A."/>
            <person name="Adam C."/>
            <person name="Daum C."/>
            <person name="Floudas D."/>
            <person name="Sun H."/>
            <person name="Yadav J.S."/>
            <person name="Pangilinan J."/>
            <person name="Larsson K.H."/>
            <person name="Matsuura K."/>
            <person name="Barry K."/>
            <person name="Labutti K."/>
            <person name="Kuo R."/>
            <person name="Ohm R.A."/>
            <person name="Bhattacharya S.S."/>
            <person name="Shirouzu T."/>
            <person name="Yoshinaga Y."/>
            <person name="Martin F.M."/>
            <person name="Grigoriev I.V."/>
            <person name="Hibbett D.S."/>
        </authorList>
    </citation>
    <scope>NUCLEOTIDE SEQUENCE [LARGE SCALE GENOMIC DNA]</scope>
    <source>
        <strain evidence="8 9">TUFC12733</strain>
    </source>
</reference>
<dbReference type="GO" id="GO:0005524">
    <property type="term" value="F:ATP binding"/>
    <property type="evidence" value="ECO:0007669"/>
    <property type="project" value="UniProtKB-KW"/>
</dbReference>
<dbReference type="GO" id="GO:0042626">
    <property type="term" value="F:ATPase-coupled transmembrane transporter activity"/>
    <property type="evidence" value="ECO:0007669"/>
    <property type="project" value="TreeGrafter"/>
</dbReference>
<feature type="transmembrane region" description="Helical" evidence="6">
    <location>
        <begin position="302"/>
        <end position="324"/>
    </location>
</feature>
<dbReference type="GO" id="GO:0016887">
    <property type="term" value="F:ATP hydrolysis activity"/>
    <property type="evidence" value="ECO:0007669"/>
    <property type="project" value="InterPro"/>
</dbReference>
<dbReference type="OrthoDB" id="2874149at2759"/>
<dbReference type="InterPro" id="IPR050173">
    <property type="entry name" value="ABC_transporter_C-like"/>
</dbReference>
<feature type="transmembrane region" description="Helical" evidence="6">
    <location>
        <begin position="261"/>
        <end position="281"/>
    </location>
</feature>
<evidence type="ECO:0000259" key="7">
    <source>
        <dbReference type="PROSITE" id="PS50893"/>
    </source>
</evidence>
<keyword evidence="6" id="KW-1133">Transmembrane helix</keyword>
<dbReference type="AlphaFoldDB" id="A0A167NBD6"/>
<accession>A0A167NBD6</accession>
<dbReference type="GO" id="GO:0004932">
    <property type="term" value="F:mating-type factor pheromone receptor activity"/>
    <property type="evidence" value="ECO:0007669"/>
    <property type="project" value="InterPro"/>
</dbReference>
<keyword evidence="3" id="KW-0547">Nucleotide-binding</keyword>
<dbReference type="InterPro" id="IPR027417">
    <property type="entry name" value="P-loop_NTPase"/>
</dbReference>
<feature type="region of interest" description="Disordered" evidence="5">
    <location>
        <begin position="454"/>
        <end position="473"/>
    </location>
</feature>
<evidence type="ECO:0000313" key="9">
    <source>
        <dbReference type="Proteomes" id="UP000076738"/>
    </source>
</evidence>
<dbReference type="PROSITE" id="PS50893">
    <property type="entry name" value="ABC_TRANSPORTER_2"/>
    <property type="match status" value="1"/>
</dbReference>
<dbReference type="InterPro" id="IPR003439">
    <property type="entry name" value="ABC_transporter-like_ATP-bd"/>
</dbReference>
<keyword evidence="9" id="KW-1185">Reference proteome</keyword>